<accession>U4PWN9</accession>
<evidence type="ECO:0000256" key="1">
    <source>
        <dbReference type="SAM" id="Phobius"/>
    </source>
</evidence>
<keyword evidence="1" id="KW-0472">Membrane</keyword>
<feature type="transmembrane region" description="Helical" evidence="1">
    <location>
        <begin position="55"/>
        <end position="76"/>
    </location>
</feature>
<organism evidence="2 3">
    <name type="scientific">Agrobacterium pusense</name>
    <dbReference type="NCBI Taxonomy" id="648995"/>
    <lineage>
        <taxon>Bacteria</taxon>
        <taxon>Pseudomonadati</taxon>
        <taxon>Pseudomonadota</taxon>
        <taxon>Alphaproteobacteria</taxon>
        <taxon>Hyphomicrobiales</taxon>
        <taxon>Rhizobiaceae</taxon>
        <taxon>Rhizobium/Agrobacterium group</taxon>
        <taxon>Agrobacterium</taxon>
    </lineage>
</organism>
<dbReference type="EMBL" id="HG518322">
    <property type="protein sequence ID" value="CDI08327.1"/>
    <property type="molecule type" value="Genomic_DNA"/>
</dbReference>
<name>U4PWN9_9HYPH</name>
<dbReference type="Proteomes" id="UP000016944">
    <property type="component" value="Chromosome I"/>
</dbReference>
<dbReference type="KEGG" id="rir:BN877_I1420"/>
<evidence type="ECO:0000313" key="3">
    <source>
        <dbReference type="Proteomes" id="UP000016944"/>
    </source>
</evidence>
<protein>
    <submittedName>
        <fullName evidence="2">Uncharacterized protein</fullName>
    </submittedName>
</protein>
<sequence>MSESGEDGRRKWLNARLLGLMIPSLRQRYRKTSIPSCLSGTTYVRKNFWNGASIAAGWIVLNVVLFFYFISISYYYF</sequence>
<reference evidence="2 3" key="1">
    <citation type="journal article" date="2013" name="Genome Announc.">
        <title>Complete Genome Sequence of the Sesbania Symbiont and Rice Growth-Promoting Endophyte Rhizobium sp. Strain IRBG74.</title>
        <authorList>
            <person name="Crook M.B."/>
            <person name="Mitra S."/>
            <person name="Ane J.M."/>
            <person name="Sadowsky M.J."/>
            <person name="Gyaneshwar P."/>
        </authorList>
    </citation>
    <scope>NUCLEOTIDE SEQUENCE [LARGE SCALE GENOMIC DNA]</scope>
    <source>
        <strain evidence="2 3">IRBG74</strain>
    </source>
</reference>
<dbReference type="AlphaFoldDB" id="U4PWN9"/>
<dbReference type="HOGENOM" id="CLU_2635634_0_0_5"/>
<proteinExistence type="predicted"/>
<gene>
    <name evidence="2" type="ORF">BN877_I1420</name>
</gene>
<keyword evidence="1" id="KW-0812">Transmembrane</keyword>
<keyword evidence="1" id="KW-1133">Transmembrane helix</keyword>
<evidence type="ECO:0000313" key="2">
    <source>
        <dbReference type="EMBL" id="CDI08327.1"/>
    </source>
</evidence>